<dbReference type="GO" id="GO:0016787">
    <property type="term" value="F:hydrolase activity"/>
    <property type="evidence" value="ECO:0007669"/>
    <property type="project" value="UniProtKB-KW"/>
</dbReference>
<feature type="compositionally biased region" description="Basic and acidic residues" evidence="1">
    <location>
        <begin position="509"/>
        <end position="521"/>
    </location>
</feature>
<protein>
    <submittedName>
        <fullName evidence="2">Gamma-glutamyltranspeptidase/glutathione hydrolase</fullName>
    </submittedName>
</protein>
<sequence>MMALSTISGTNGMVTAPHFLAAQAGCDVLKDGGNAVEAAVAVAATLAVVYPHMTGIGGDSFWLVAEPDGAVHSVHGCGSAAARADLGLYAGMDAVPTRGPLAANTVAGTVSGWAAILESGGGRLPLSRLLRDAIHHADTGVAVTSGGAAIAAVKGAELRIQPGAYAAIFEPEGRPLREGDRLLQPALAATLRRIADDGPTDFYAGALADMVALDLAELGSPVGRDDLAAHQASRPAPLKTRITGIDLYNSAPPTQGFASLMILALFDRLRAVQADGFDHVHGLVEATKQAFLLRDTHVGDPAFHDFDYQGLLDDPAALDAIAASIDPARAMPWPRPSAQGDTCWFAAADKDGRMVSAIQSTYFEFGSGLVLPRTGITWQNRGSSFRLAADGWNALRPRRKPFHTLNPALARFDDGRVMAYGTMGGEGQPQTQAALFYRYVRFGVDLQQAISAPRWLLGRTWGENSTTLKLEDGFDDKLYTDLAAAGHDVERVGPLTAMMGHAGAIVRHGDGRLDGATDPRSDGQVAAW</sequence>
<feature type="region of interest" description="Disordered" evidence="1">
    <location>
        <begin position="509"/>
        <end position="528"/>
    </location>
</feature>
<accession>A0A401J535</accession>
<evidence type="ECO:0000313" key="3">
    <source>
        <dbReference type="Proteomes" id="UP000290975"/>
    </source>
</evidence>
<dbReference type="InterPro" id="IPR043137">
    <property type="entry name" value="GGT_ssub_C"/>
</dbReference>
<reference evidence="2 3" key="1">
    <citation type="submission" date="2014-12" db="EMBL/GenBank/DDBJ databases">
        <title>Whole genome sequencing of Sphingobium xenophagum OW59.</title>
        <authorList>
            <person name="Ohta Y."/>
            <person name="Nishi S."/>
            <person name="Hatada Y."/>
        </authorList>
    </citation>
    <scope>NUCLEOTIDE SEQUENCE [LARGE SCALE GENOMIC DNA]</scope>
    <source>
        <strain evidence="2 3">OW59</strain>
    </source>
</reference>
<dbReference type="PRINTS" id="PR01210">
    <property type="entry name" value="GGTRANSPTASE"/>
</dbReference>
<dbReference type="Gene3D" id="3.60.20.40">
    <property type="match status" value="1"/>
</dbReference>
<dbReference type="Proteomes" id="UP000290975">
    <property type="component" value="Unassembled WGS sequence"/>
</dbReference>
<dbReference type="STRING" id="1192759.GCA_000277525_00772"/>
<dbReference type="Pfam" id="PF01019">
    <property type="entry name" value="G_glu_transpept"/>
    <property type="match status" value="1"/>
</dbReference>
<dbReference type="PANTHER" id="PTHR43881:SF5">
    <property type="entry name" value="GAMMA-GLUTAMYLTRANSPEPTIDASE"/>
    <property type="match status" value="1"/>
</dbReference>
<gene>
    <name evidence="2" type="ORF">MBESOW_P2947</name>
</gene>
<proteinExistence type="predicted"/>
<evidence type="ECO:0000256" key="1">
    <source>
        <dbReference type="SAM" id="MobiDB-lite"/>
    </source>
</evidence>
<dbReference type="InterPro" id="IPR052896">
    <property type="entry name" value="GGT-like_enzyme"/>
</dbReference>
<dbReference type="EMBL" id="BBQY01000020">
    <property type="protein sequence ID" value="GBH31690.1"/>
    <property type="molecule type" value="Genomic_DNA"/>
</dbReference>
<dbReference type="PANTHER" id="PTHR43881">
    <property type="entry name" value="GAMMA-GLUTAMYLTRANSPEPTIDASE (AFU_ORTHOLOGUE AFUA_4G13580)"/>
    <property type="match status" value="1"/>
</dbReference>
<name>A0A401J535_SPHXE</name>
<keyword evidence="3" id="KW-1185">Reference proteome</keyword>
<comment type="caution">
    <text evidence="2">The sequence shown here is derived from an EMBL/GenBank/DDBJ whole genome shotgun (WGS) entry which is preliminary data.</text>
</comment>
<dbReference type="Gene3D" id="1.10.246.130">
    <property type="match status" value="1"/>
</dbReference>
<dbReference type="InterPro" id="IPR043138">
    <property type="entry name" value="GGT_lsub"/>
</dbReference>
<dbReference type="SUPFAM" id="SSF56235">
    <property type="entry name" value="N-terminal nucleophile aminohydrolases (Ntn hydrolases)"/>
    <property type="match status" value="1"/>
</dbReference>
<keyword evidence="2" id="KW-0378">Hydrolase</keyword>
<dbReference type="AlphaFoldDB" id="A0A401J535"/>
<organism evidence="2 3">
    <name type="scientific">Sphingobium xenophagum</name>
    <dbReference type="NCBI Taxonomy" id="121428"/>
    <lineage>
        <taxon>Bacteria</taxon>
        <taxon>Pseudomonadati</taxon>
        <taxon>Pseudomonadota</taxon>
        <taxon>Alphaproteobacteria</taxon>
        <taxon>Sphingomonadales</taxon>
        <taxon>Sphingomonadaceae</taxon>
        <taxon>Sphingobium</taxon>
    </lineage>
</organism>
<evidence type="ECO:0000313" key="2">
    <source>
        <dbReference type="EMBL" id="GBH31690.1"/>
    </source>
</evidence>
<dbReference type="InterPro" id="IPR029055">
    <property type="entry name" value="Ntn_hydrolases_N"/>
</dbReference>